<dbReference type="Pfam" id="PF04545">
    <property type="entry name" value="Sigma70_r4"/>
    <property type="match status" value="1"/>
</dbReference>
<dbReference type="InterPro" id="IPR007627">
    <property type="entry name" value="RNA_pol_sigma70_r2"/>
</dbReference>
<sequence>MTNNSAPQEEILWEQWHNERDVEAGDELVKRYMHLVMYHVQRIAAHLPQSVSKEDIRSLGLIGLYDALEKFDVTRDLKFDTYASFRVRGAIMDGLRKEDWLPRSIRDKSKRIEQAADQLEQQLQREATSKEVADRLGVSEQEVDSVMKDTVFANLLSIEEKPKDTKDEHKEGIGYSLPDQNTPTPHDQLVKEENYQDLAQGIQQLNEKEQLVVSLFYQEELTLTEIGHVMSLTTSRISQIHARALFKLRNVLKDTISM</sequence>
<keyword evidence="4" id="KW-0804">Transcription</keyword>
<keyword evidence="8" id="KW-1185">Reference proteome</keyword>
<dbReference type="Pfam" id="PF04542">
    <property type="entry name" value="Sigma70_r2"/>
    <property type="match status" value="1"/>
</dbReference>
<evidence type="ECO:0000256" key="4">
    <source>
        <dbReference type="ARBA" id="ARBA00023163"/>
    </source>
</evidence>
<dbReference type="InterPro" id="IPR007624">
    <property type="entry name" value="RNA_pol_sigma70_r3"/>
</dbReference>
<dbReference type="Pfam" id="PF04539">
    <property type="entry name" value="Sigma70_r3"/>
    <property type="match status" value="1"/>
</dbReference>
<dbReference type="Proteomes" id="UP001236652">
    <property type="component" value="Chromosome"/>
</dbReference>
<dbReference type="PIRSF" id="PIRSF000770">
    <property type="entry name" value="RNA_pol_sigma-SigE/K"/>
    <property type="match status" value="1"/>
</dbReference>
<dbReference type="PANTHER" id="PTHR30385:SF7">
    <property type="entry name" value="RNA POLYMERASE SIGMA FACTOR FLIA"/>
    <property type="match status" value="1"/>
</dbReference>
<evidence type="ECO:0000256" key="3">
    <source>
        <dbReference type="ARBA" id="ARBA00023125"/>
    </source>
</evidence>
<keyword evidence="1" id="KW-0805">Transcription regulation</keyword>
<dbReference type="NCBIfam" id="NF005413">
    <property type="entry name" value="PRK06986.1"/>
    <property type="match status" value="1"/>
</dbReference>
<dbReference type="EMBL" id="CP126446">
    <property type="protein sequence ID" value="WIF99985.1"/>
    <property type="molecule type" value="Genomic_DNA"/>
</dbReference>
<gene>
    <name evidence="7" type="ORF">QNI29_10095</name>
</gene>
<dbReference type="InterPro" id="IPR014284">
    <property type="entry name" value="RNA_pol_sigma-70_dom"/>
</dbReference>
<evidence type="ECO:0000259" key="6">
    <source>
        <dbReference type="PROSITE" id="PS00716"/>
    </source>
</evidence>
<dbReference type="InterPro" id="IPR007630">
    <property type="entry name" value="RNA_pol_sigma70_r4"/>
</dbReference>
<reference evidence="7 8" key="1">
    <citation type="submission" date="2023-05" db="EMBL/GenBank/DDBJ databases">
        <title>Comparative genomics reveals the evidence of polycyclic aromatic hydrocarbons degradation in moderately halophilic genus Pontibacillus.</title>
        <authorList>
            <person name="Yang H."/>
            <person name="Qian Z."/>
        </authorList>
    </citation>
    <scope>NUCLEOTIDE SEQUENCE [LARGE SCALE GENOMIC DNA]</scope>
    <source>
        <strain evidence="8">HN14</strain>
    </source>
</reference>
<evidence type="ECO:0000313" key="8">
    <source>
        <dbReference type="Proteomes" id="UP001236652"/>
    </source>
</evidence>
<evidence type="ECO:0000313" key="7">
    <source>
        <dbReference type="EMBL" id="WIF99985.1"/>
    </source>
</evidence>
<dbReference type="InterPro" id="IPR012845">
    <property type="entry name" value="RNA_pol_sigma_FliA_WhiG"/>
</dbReference>
<dbReference type="NCBIfam" id="TIGR02937">
    <property type="entry name" value="sigma70-ECF"/>
    <property type="match status" value="1"/>
</dbReference>
<protein>
    <submittedName>
        <fullName evidence="7">FliA/WhiG family RNA polymerase sigma factor</fullName>
    </submittedName>
</protein>
<dbReference type="SUPFAM" id="SSF88659">
    <property type="entry name" value="Sigma3 and sigma4 domains of RNA polymerase sigma factors"/>
    <property type="match status" value="2"/>
</dbReference>
<dbReference type="InterPro" id="IPR013324">
    <property type="entry name" value="RNA_pol_sigma_r3/r4-like"/>
</dbReference>
<feature type="domain" description="RNA polymerase sigma-70" evidence="6">
    <location>
        <begin position="222"/>
        <end position="248"/>
    </location>
</feature>
<dbReference type="SUPFAM" id="SSF88946">
    <property type="entry name" value="Sigma2 domain of RNA polymerase sigma factors"/>
    <property type="match status" value="1"/>
</dbReference>
<keyword evidence="3" id="KW-0238">DNA-binding</keyword>
<keyword evidence="2" id="KW-0731">Sigma factor</keyword>
<dbReference type="NCBIfam" id="TIGR02479">
    <property type="entry name" value="FliA_WhiG"/>
    <property type="match status" value="1"/>
</dbReference>
<dbReference type="Gene3D" id="1.20.140.160">
    <property type="match status" value="1"/>
</dbReference>
<dbReference type="InterPro" id="IPR000943">
    <property type="entry name" value="RNA_pol_sigma70"/>
</dbReference>
<dbReference type="Gene3D" id="1.10.1740.10">
    <property type="match status" value="1"/>
</dbReference>
<accession>A0ABY8V5Z3</accession>
<proteinExistence type="predicted"/>
<dbReference type="PROSITE" id="PS00716">
    <property type="entry name" value="SIGMA70_2"/>
    <property type="match status" value="1"/>
</dbReference>
<dbReference type="NCBIfam" id="NF005809">
    <property type="entry name" value="PRK07670.1"/>
    <property type="match status" value="1"/>
</dbReference>
<dbReference type="RefSeq" id="WP_231416369.1">
    <property type="nucleotide sequence ID" value="NZ_CP126446.1"/>
</dbReference>
<dbReference type="PRINTS" id="PR00046">
    <property type="entry name" value="SIGMA70FCT"/>
</dbReference>
<evidence type="ECO:0000256" key="1">
    <source>
        <dbReference type="ARBA" id="ARBA00023015"/>
    </source>
</evidence>
<organism evidence="7 8">
    <name type="scientific">Pontibacillus chungwhensis</name>
    <dbReference type="NCBI Taxonomy" id="265426"/>
    <lineage>
        <taxon>Bacteria</taxon>
        <taxon>Bacillati</taxon>
        <taxon>Bacillota</taxon>
        <taxon>Bacilli</taxon>
        <taxon>Bacillales</taxon>
        <taxon>Bacillaceae</taxon>
        <taxon>Pontibacillus</taxon>
    </lineage>
</organism>
<evidence type="ECO:0000256" key="5">
    <source>
        <dbReference type="SAM" id="MobiDB-lite"/>
    </source>
</evidence>
<dbReference type="CDD" id="cd06171">
    <property type="entry name" value="Sigma70_r4"/>
    <property type="match status" value="1"/>
</dbReference>
<dbReference type="PANTHER" id="PTHR30385">
    <property type="entry name" value="SIGMA FACTOR F FLAGELLAR"/>
    <property type="match status" value="1"/>
</dbReference>
<feature type="region of interest" description="Disordered" evidence="5">
    <location>
        <begin position="163"/>
        <end position="182"/>
    </location>
</feature>
<name>A0ABY8V5Z3_9BACI</name>
<evidence type="ECO:0000256" key="2">
    <source>
        <dbReference type="ARBA" id="ARBA00023082"/>
    </source>
</evidence>
<dbReference type="InterPro" id="IPR013325">
    <property type="entry name" value="RNA_pol_sigma_r2"/>
</dbReference>
<feature type="compositionally biased region" description="Basic and acidic residues" evidence="5">
    <location>
        <begin position="163"/>
        <end position="172"/>
    </location>
</feature>